<dbReference type="Proteomes" id="UP000748756">
    <property type="component" value="Unassembled WGS sequence"/>
</dbReference>
<sequence>MPPYSSLKPPHDPNAWHITYGDMSHAEGFLGRDHVTLGATSIESTTEGDGDGKKGGRGGLTVQYQELALVTSESANFDEAIDGIMGLAFGVLSSSSSSGGGTPKAVPTKTVFENMMAQGLVDRGMFSFYLGKSSRGGGGEVLFGGWDPARIKDGEELVFTNVTKPKYWQINVENVFVANRRVVYTPVKTVTYLTPKDDTYDRAIPPCKRNPRIDPAGEDHWPVLGGAV</sequence>
<organism evidence="3 4">
    <name type="scientific">Linnemannia schmuckeri</name>
    <dbReference type="NCBI Taxonomy" id="64567"/>
    <lineage>
        <taxon>Eukaryota</taxon>
        <taxon>Fungi</taxon>
        <taxon>Fungi incertae sedis</taxon>
        <taxon>Mucoromycota</taxon>
        <taxon>Mortierellomycotina</taxon>
        <taxon>Mortierellomycetes</taxon>
        <taxon>Mortierellales</taxon>
        <taxon>Mortierellaceae</taxon>
        <taxon>Linnemannia</taxon>
    </lineage>
</organism>
<dbReference type="InterPro" id="IPR033121">
    <property type="entry name" value="PEPTIDASE_A1"/>
</dbReference>
<dbReference type="GO" id="GO:0006508">
    <property type="term" value="P:proteolysis"/>
    <property type="evidence" value="ECO:0007669"/>
    <property type="project" value="InterPro"/>
</dbReference>
<reference evidence="3" key="1">
    <citation type="journal article" date="2020" name="Fungal Divers.">
        <title>Resolving the Mortierellaceae phylogeny through synthesis of multi-gene phylogenetics and phylogenomics.</title>
        <authorList>
            <person name="Vandepol N."/>
            <person name="Liber J."/>
            <person name="Desiro A."/>
            <person name="Na H."/>
            <person name="Kennedy M."/>
            <person name="Barry K."/>
            <person name="Grigoriev I.V."/>
            <person name="Miller A.N."/>
            <person name="O'Donnell K."/>
            <person name="Stajich J.E."/>
            <person name="Bonito G."/>
        </authorList>
    </citation>
    <scope>NUCLEOTIDE SEQUENCE</scope>
    <source>
        <strain evidence="3">NRRL 6426</strain>
    </source>
</reference>
<dbReference type="OrthoDB" id="2747330at2759"/>
<dbReference type="PANTHER" id="PTHR47966:SF51">
    <property type="entry name" value="BETA-SITE APP-CLEAVING ENZYME, ISOFORM A-RELATED"/>
    <property type="match status" value="1"/>
</dbReference>
<dbReference type="CDD" id="cd05471">
    <property type="entry name" value="pepsin_like"/>
    <property type="match status" value="1"/>
</dbReference>
<dbReference type="AlphaFoldDB" id="A0A9P5VAE3"/>
<protein>
    <recommendedName>
        <fullName evidence="2">Peptidase A1 domain-containing protein</fullName>
    </recommendedName>
</protein>
<dbReference type="InterPro" id="IPR001461">
    <property type="entry name" value="Aspartic_peptidase_A1"/>
</dbReference>
<dbReference type="PROSITE" id="PS51767">
    <property type="entry name" value="PEPTIDASE_A1"/>
    <property type="match status" value="1"/>
</dbReference>
<dbReference type="GO" id="GO:0004190">
    <property type="term" value="F:aspartic-type endopeptidase activity"/>
    <property type="evidence" value="ECO:0007669"/>
    <property type="project" value="InterPro"/>
</dbReference>
<accession>A0A9P5VAE3</accession>
<dbReference type="Pfam" id="PF00026">
    <property type="entry name" value="Asp"/>
    <property type="match status" value="1"/>
</dbReference>
<proteinExistence type="inferred from homology"/>
<dbReference type="SUPFAM" id="SSF50630">
    <property type="entry name" value="Acid proteases"/>
    <property type="match status" value="1"/>
</dbReference>
<dbReference type="EMBL" id="JAAAUQ010000533">
    <property type="protein sequence ID" value="KAF9149401.1"/>
    <property type="molecule type" value="Genomic_DNA"/>
</dbReference>
<dbReference type="PANTHER" id="PTHR47966">
    <property type="entry name" value="BETA-SITE APP-CLEAVING ENZYME, ISOFORM A-RELATED"/>
    <property type="match status" value="1"/>
</dbReference>
<gene>
    <name evidence="3" type="ORF">BG015_008808</name>
</gene>
<feature type="domain" description="Peptidase A1" evidence="2">
    <location>
        <begin position="1"/>
        <end position="228"/>
    </location>
</feature>
<comment type="caution">
    <text evidence="3">The sequence shown here is derived from an EMBL/GenBank/DDBJ whole genome shotgun (WGS) entry which is preliminary data.</text>
</comment>
<dbReference type="Gene3D" id="2.40.70.10">
    <property type="entry name" value="Acid Proteases"/>
    <property type="match status" value="1"/>
</dbReference>
<dbReference type="InterPro" id="IPR034164">
    <property type="entry name" value="Pepsin-like_dom"/>
</dbReference>
<comment type="similarity">
    <text evidence="1">Belongs to the peptidase A1 family.</text>
</comment>
<name>A0A9P5VAE3_9FUNG</name>
<evidence type="ECO:0000313" key="3">
    <source>
        <dbReference type="EMBL" id="KAF9149401.1"/>
    </source>
</evidence>
<evidence type="ECO:0000256" key="1">
    <source>
        <dbReference type="ARBA" id="ARBA00007447"/>
    </source>
</evidence>
<evidence type="ECO:0000259" key="2">
    <source>
        <dbReference type="PROSITE" id="PS51767"/>
    </source>
</evidence>
<evidence type="ECO:0000313" key="4">
    <source>
        <dbReference type="Proteomes" id="UP000748756"/>
    </source>
</evidence>
<keyword evidence="4" id="KW-1185">Reference proteome</keyword>
<dbReference type="InterPro" id="IPR021109">
    <property type="entry name" value="Peptidase_aspartic_dom_sf"/>
</dbReference>